<gene>
    <name evidence="4" type="ordered locus">Ccur_01160</name>
</gene>
<reference evidence="4 5" key="1">
    <citation type="journal article" date="2009" name="Stand. Genomic Sci.">
        <title>Complete genome sequence of Cryptobacterium curtum type strain (12-3).</title>
        <authorList>
            <person name="Mavrommatis K."/>
            <person name="Pukall R."/>
            <person name="Rohde C."/>
            <person name="Chen F."/>
            <person name="Sims D."/>
            <person name="Brettin T."/>
            <person name="Kuske C."/>
            <person name="Detter J.C."/>
            <person name="Han C."/>
            <person name="Lapidus A."/>
            <person name="Copeland A."/>
            <person name="Glavina Del Rio T."/>
            <person name="Nolan M."/>
            <person name="Lucas S."/>
            <person name="Tice H."/>
            <person name="Cheng J.F."/>
            <person name="Bruce D."/>
            <person name="Goodwin L."/>
            <person name="Pitluck S."/>
            <person name="Ovchinnikova G."/>
            <person name="Pati A."/>
            <person name="Ivanova N."/>
            <person name="Chen A."/>
            <person name="Palaniappan K."/>
            <person name="Chain P."/>
            <person name="D'haeseleer P."/>
            <person name="Goker M."/>
            <person name="Bristow J."/>
            <person name="Eisen J.A."/>
            <person name="Markowitz V."/>
            <person name="Hugenholtz P."/>
            <person name="Rohde M."/>
            <person name="Klenk H.P."/>
            <person name="Kyrpides N.C."/>
        </authorList>
    </citation>
    <scope>NUCLEOTIDE SEQUENCE [LARGE SCALE GENOMIC DNA]</scope>
    <source>
        <strain evidence="5">ATCC 700683 / DSM 15641 / 12-3</strain>
    </source>
</reference>
<dbReference type="EMBL" id="CP001682">
    <property type="protein sequence ID" value="ACU93849.1"/>
    <property type="molecule type" value="Genomic_DNA"/>
</dbReference>
<dbReference type="PANTHER" id="PTHR37299:SF1">
    <property type="entry name" value="STAGE 0 SPORULATION PROTEIN A HOMOLOG"/>
    <property type="match status" value="1"/>
</dbReference>
<protein>
    <submittedName>
        <fullName evidence="4">Response regulator of the LytR/AlgR family</fullName>
    </submittedName>
</protein>
<keyword evidence="5" id="KW-1185">Reference proteome</keyword>
<evidence type="ECO:0000313" key="5">
    <source>
        <dbReference type="Proteomes" id="UP000000954"/>
    </source>
</evidence>
<dbReference type="GO" id="GO:0003677">
    <property type="term" value="F:DNA binding"/>
    <property type="evidence" value="ECO:0007669"/>
    <property type="project" value="InterPro"/>
</dbReference>
<dbReference type="SUPFAM" id="SSF52172">
    <property type="entry name" value="CheY-like"/>
    <property type="match status" value="1"/>
</dbReference>
<dbReference type="PANTHER" id="PTHR37299">
    <property type="entry name" value="TRANSCRIPTIONAL REGULATOR-RELATED"/>
    <property type="match status" value="1"/>
</dbReference>
<dbReference type="PROSITE" id="PS50930">
    <property type="entry name" value="HTH_LYTTR"/>
    <property type="match status" value="1"/>
</dbReference>
<dbReference type="GO" id="GO:0000156">
    <property type="term" value="F:phosphorelay response regulator activity"/>
    <property type="evidence" value="ECO:0007669"/>
    <property type="project" value="InterPro"/>
</dbReference>
<dbReference type="KEGG" id="ccu:Ccur_01160"/>
<evidence type="ECO:0000313" key="4">
    <source>
        <dbReference type="EMBL" id="ACU93849.1"/>
    </source>
</evidence>
<feature type="domain" description="Response regulatory" evidence="2">
    <location>
        <begin position="4"/>
        <end position="118"/>
    </location>
</feature>
<feature type="domain" description="HTH LytTR-type" evidence="3">
    <location>
        <begin position="133"/>
        <end position="238"/>
    </location>
</feature>
<dbReference type="eggNOG" id="COG3279">
    <property type="taxonomic scope" value="Bacteria"/>
</dbReference>
<dbReference type="Gene3D" id="2.40.50.1020">
    <property type="entry name" value="LytTr DNA-binding domain"/>
    <property type="match status" value="1"/>
</dbReference>
<dbReference type="AlphaFoldDB" id="C7MLP3"/>
<dbReference type="SMART" id="SM00448">
    <property type="entry name" value="REC"/>
    <property type="match status" value="1"/>
</dbReference>
<keyword evidence="1" id="KW-0597">Phosphoprotein</keyword>
<dbReference type="PROSITE" id="PS50110">
    <property type="entry name" value="RESPONSE_REGULATORY"/>
    <property type="match status" value="1"/>
</dbReference>
<organism evidence="4 5">
    <name type="scientific">Cryptobacterium curtum (strain ATCC 700683 / DSM 15641 / CCUG 43107 / 12-3)</name>
    <dbReference type="NCBI Taxonomy" id="469378"/>
    <lineage>
        <taxon>Bacteria</taxon>
        <taxon>Bacillati</taxon>
        <taxon>Actinomycetota</taxon>
        <taxon>Coriobacteriia</taxon>
        <taxon>Eggerthellales</taxon>
        <taxon>Eggerthellaceae</taxon>
        <taxon>Cryptobacterium</taxon>
    </lineage>
</organism>
<dbReference type="STRING" id="469378.Ccur_01160"/>
<sequence>MVLKAIIVDDEAPARSELKFLLDELGQTEVVAEAASVREAIEKLKEYPCDVMFLDINMPEASGLQLAEALQHLKYPPAVVFVTAYSEFAIEAFKVNAIDYLVKPVESERLSQALARVREHVSLHAKVQKLERIPVEKGGKKILIGIDTIRYVMARDDYTYLQTDNDRYFSTVSLAQLEKRLDGHGFFRVHRGYLVNLSLVCEVEPVSGGTLLLTLDSCEDKVPVSRRRVSSLKKALGI</sequence>
<dbReference type="Proteomes" id="UP000000954">
    <property type="component" value="Chromosome"/>
</dbReference>
<dbReference type="InterPro" id="IPR001789">
    <property type="entry name" value="Sig_transdc_resp-reg_receiver"/>
</dbReference>
<dbReference type="InterPro" id="IPR046947">
    <property type="entry name" value="LytR-like"/>
</dbReference>
<accession>C7MLP3</accession>
<evidence type="ECO:0000259" key="3">
    <source>
        <dbReference type="PROSITE" id="PS50930"/>
    </source>
</evidence>
<evidence type="ECO:0000256" key="1">
    <source>
        <dbReference type="PROSITE-ProRule" id="PRU00169"/>
    </source>
</evidence>
<dbReference type="Gene3D" id="3.40.50.2300">
    <property type="match status" value="1"/>
</dbReference>
<dbReference type="InterPro" id="IPR007492">
    <property type="entry name" value="LytTR_DNA-bd_dom"/>
</dbReference>
<dbReference type="CDD" id="cd17532">
    <property type="entry name" value="REC_LytTR_AlgR-like"/>
    <property type="match status" value="1"/>
</dbReference>
<dbReference type="InterPro" id="IPR011006">
    <property type="entry name" value="CheY-like_superfamily"/>
</dbReference>
<name>C7MLP3_CRYCD</name>
<evidence type="ECO:0000259" key="2">
    <source>
        <dbReference type="PROSITE" id="PS50110"/>
    </source>
</evidence>
<dbReference type="RefSeq" id="WP_012802538.1">
    <property type="nucleotide sequence ID" value="NC_013170.1"/>
</dbReference>
<feature type="modified residue" description="4-aspartylphosphate" evidence="1">
    <location>
        <position position="55"/>
    </location>
</feature>
<dbReference type="HOGENOM" id="CLU_000445_14_1_11"/>
<proteinExistence type="predicted"/>
<dbReference type="Pfam" id="PF00072">
    <property type="entry name" value="Response_reg"/>
    <property type="match status" value="1"/>
</dbReference>
<dbReference type="SMART" id="SM00850">
    <property type="entry name" value="LytTR"/>
    <property type="match status" value="1"/>
</dbReference>
<dbReference type="Pfam" id="PF04397">
    <property type="entry name" value="LytTR"/>
    <property type="match status" value="1"/>
</dbReference>